<evidence type="ECO:0000313" key="2">
    <source>
        <dbReference type="Proteomes" id="UP001451606"/>
    </source>
</evidence>
<reference evidence="1 2" key="1">
    <citation type="submission" date="2023-09" db="EMBL/GenBank/DDBJ databases">
        <authorList>
            <person name="Golyshina O.V."/>
            <person name="Lunev E.A."/>
            <person name="Bargiela R."/>
            <person name="Gaines M.C."/>
            <person name="Daum B."/>
            <person name="Bale N.J."/>
            <person name="Koenen M."/>
            <person name="Sinninghe Damst J.S."/>
            <person name="Yakimov M."/>
            <person name="Golyshin P.N."/>
        </authorList>
    </citation>
    <scope>NUCLEOTIDE SEQUENCE [LARGE SCALE GENOMIC DNA]</scope>
    <source>
        <strain evidence="1 2">M1</strain>
    </source>
</reference>
<dbReference type="RefSeq" id="WP_393971427.1">
    <property type="nucleotide sequence ID" value="NZ_CP133772.1"/>
</dbReference>
<sequence length="106" mass="12030">MEDDREIFLYMASLIHNGTYNYGVRWKDFYAAFSEISSSDPRKICSDLVSEGYAESSEDDDPFMIISRISVDVSDLTIQKVFNAISKDTASYNLSICYSIEPSLVK</sequence>
<proteinExistence type="predicted"/>
<dbReference type="AlphaFoldDB" id="A0AAX4NHT7"/>
<gene>
    <name evidence="1" type="ORF">OXIME_001703</name>
</gene>
<keyword evidence="2" id="KW-1185">Reference proteome</keyword>
<dbReference type="Proteomes" id="UP001451606">
    <property type="component" value="Chromosome"/>
</dbReference>
<accession>A0AAX4NHT7</accession>
<dbReference type="EMBL" id="CP133772">
    <property type="protein sequence ID" value="WYY01107.1"/>
    <property type="molecule type" value="Genomic_DNA"/>
</dbReference>
<dbReference type="InterPro" id="IPR036390">
    <property type="entry name" value="WH_DNA-bd_sf"/>
</dbReference>
<name>A0AAX4NHT7_9ARCH</name>
<evidence type="ECO:0000313" key="1">
    <source>
        <dbReference type="EMBL" id="WYY01107.1"/>
    </source>
</evidence>
<dbReference type="GeneID" id="95968441"/>
<protein>
    <submittedName>
        <fullName evidence="1">Uncharacterized protein</fullName>
    </submittedName>
</protein>
<dbReference type="KEGG" id="omr:OXIME_001703"/>
<dbReference type="SUPFAM" id="SSF46785">
    <property type="entry name" value="Winged helix' DNA-binding domain"/>
    <property type="match status" value="1"/>
</dbReference>
<organism evidence="1 2">
    <name type="scientific">Oxyplasma meridianum</name>
    <dbReference type="NCBI Taxonomy" id="3073602"/>
    <lineage>
        <taxon>Archaea</taxon>
        <taxon>Methanobacteriati</taxon>
        <taxon>Thermoplasmatota</taxon>
        <taxon>Thermoplasmata</taxon>
        <taxon>Thermoplasmatales</taxon>
        <taxon>Thermoplasmataceae</taxon>
        <taxon>Oxyplasma</taxon>
    </lineage>
</organism>